<keyword evidence="7" id="KW-1185">Reference proteome</keyword>
<dbReference type="PRINTS" id="PR00615">
    <property type="entry name" value="CCAATSUBUNTA"/>
</dbReference>
<evidence type="ECO:0000259" key="5">
    <source>
        <dbReference type="Pfam" id="PF00808"/>
    </source>
</evidence>
<gene>
    <name evidence="6" type="ORF">CLIB1423_20S00848</name>
</gene>
<feature type="domain" description="Transcription factor CBF/NF-Y/archaeal histone" evidence="5">
    <location>
        <begin position="26"/>
        <end position="90"/>
    </location>
</feature>
<keyword evidence="2" id="KW-0805">Transcription regulation</keyword>
<evidence type="ECO:0000256" key="2">
    <source>
        <dbReference type="ARBA" id="ARBA00023015"/>
    </source>
</evidence>
<dbReference type="Proteomes" id="UP000837801">
    <property type="component" value="Unassembled WGS sequence"/>
</dbReference>
<dbReference type="InterPro" id="IPR003958">
    <property type="entry name" value="CBFA_NFYB_domain"/>
</dbReference>
<evidence type="ECO:0000256" key="4">
    <source>
        <dbReference type="ARBA" id="ARBA00023163"/>
    </source>
</evidence>
<dbReference type="CDD" id="cd22907">
    <property type="entry name" value="HFD_NFYB"/>
    <property type="match status" value="1"/>
</dbReference>
<proteinExistence type="inferred from homology"/>
<dbReference type="InterPro" id="IPR009072">
    <property type="entry name" value="Histone-fold"/>
</dbReference>
<dbReference type="OrthoDB" id="386949at2759"/>
<dbReference type="PANTHER" id="PTHR11064">
    <property type="entry name" value="CCAAT-BINDING TRANSCRIPTION FACTOR-RELATED"/>
    <property type="match status" value="1"/>
</dbReference>
<comment type="caution">
    <text evidence="6">The sequence shown here is derived from an EMBL/GenBank/DDBJ whole genome shotgun (WGS) entry which is preliminary data.</text>
</comment>
<protein>
    <submittedName>
        <fullName evidence="6">Transcriptional activator Hap3p</fullName>
    </submittedName>
</protein>
<dbReference type="InterPro" id="IPR027113">
    <property type="entry name" value="Transc_fact_NFYB/HAP3"/>
</dbReference>
<dbReference type="GO" id="GO:0001228">
    <property type="term" value="F:DNA-binding transcription activator activity, RNA polymerase II-specific"/>
    <property type="evidence" value="ECO:0007669"/>
    <property type="project" value="InterPro"/>
</dbReference>
<dbReference type="AlphaFoldDB" id="A0A9P0QUC6"/>
<keyword evidence="4" id="KW-0804">Transcription</keyword>
<sequence>MSKNRVRSQKVLVGSSRMNIKETDRYLPIANVGRVMKSALPPHAKLSRESKECIQECVSEFISFVTSEAAYKCSLEKRKTLNGEDILWSMNSLGFDSYAEALKIYLVKFRQYEFEANLKSEPQDDDFLIYLSENE</sequence>
<dbReference type="Gene3D" id="1.10.20.10">
    <property type="entry name" value="Histone, subunit A"/>
    <property type="match status" value="1"/>
</dbReference>
<evidence type="ECO:0000256" key="3">
    <source>
        <dbReference type="ARBA" id="ARBA00023125"/>
    </source>
</evidence>
<evidence type="ECO:0000313" key="7">
    <source>
        <dbReference type="Proteomes" id="UP000837801"/>
    </source>
</evidence>
<dbReference type="Pfam" id="PF00808">
    <property type="entry name" value="CBFD_NFYB_HMF"/>
    <property type="match status" value="1"/>
</dbReference>
<accession>A0A9P0QUC6</accession>
<name>A0A9P0QUC6_9ASCO</name>
<reference evidence="6" key="1">
    <citation type="submission" date="2022-03" db="EMBL/GenBank/DDBJ databases">
        <authorList>
            <person name="Legras J.-L."/>
            <person name="Devillers H."/>
            <person name="Grondin C."/>
        </authorList>
    </citation>
    <scope>NUCLEOTIDE SEQUENCE</scope>
    <source>
        <strain evidence="6">CLIB 1423</strain>
    </source>
</reference>
<dbReference type="PANTHER" id="PTHR11064:SF9">
    <property type="entry name" value="NUCLEAR TRANSCRIPTION FACTOR Y SUBUNIT BETA"/>
    <property type="match status" value="1"/>
</dbReference>
<comment type="similarity">
    <text evidence="1">Belongs to the NFYB/HAP3 subunit family.</text>
</comment>
<evidence type="ECO:0000256" key="1">
    <source>
        <dbReference type="ARBA" id="ARBA00009053"/>
    </source>
</evidence>
<evidence type="ECO:0000313" key="6">
    <source>
        <dbReference type="EMBL" id="CAH2354961.1"/>
    </source>
</evidence>
<dbReference type="GO" id="GO:0000978">
    <property type="term" value="F:RNA polymerase II cis-regulatory region sequence-specific DNA binding"/>
    <property type="evidence" value="ECO:0007669"/>
    <property type="project" value="TreeGrafter"/>
</dbReference>
<dbReference type="EMBL" id="CAKXYY010000020">
    <property type="protein sequence ID" value="CAH2354961.1"/>
    <property type="molecule type" value="Genomic_DNA"/>
</dbReference>
<dbReference type="SUPFAM" id="SSF47113">
    <property type="entry name" value="Histone-fold"/>
    <property type="match status" value="1"/>
</dbReference>
<dbReference type="GO" id="GO:0016602">
    <property type="term" value="C:CCAAT-binding factor complex"/>
    <property type="evidence" value="ECO:0007669"/>
    <property type="project" value="InterPro"/>
</dbReference>
<keyword evidence="3" id="KW-0238">DNA-binding</keyword>
<dbReference type="GO" id="GO:0046982">
    <property type="term" value="F:protein heterodimerization activity"/>
    <property type="evidence" value="ECO:0007669"/>
    <property type="project" value="InterPro"/>
</dbReference>
<organism evidence="6 7">
    <name type="scientific">[Candida] railenensis</name>
    <dbReference type="NCBI Taxonomy" id="45579"/>
    <lineage>
        <taxon>Eukaryota</taxon>
        <taxon>Fungi</taxon>
        <taxon>Dikarya</taxon>
        <taxon>Ascomycota</taxon>
        <taxon>Saccharomycotina</taxon>
        <taxon>Pichiomycetes</taxon>
        <taxon>Debaryomycetaceae</taxon>
        <taxon>Kurtzmaniella</taxon>
    </lineage>
</organism>